<feature type="transmembrane region" description="Helical" evidence="1">
    <location>
        <begin position="78"/>
        <end position="98"/>
    </location>
</feature>
<feature type="transmembrane region" description="Helical" evidence="1">
    <location>
        <begin position="230"/>
        <end position="250"/>
    </location>
</feature>
<feature type="transmembrane region" description="Helical" evidence="1">
    <location>
        <begin position="349"/>
        <end position="366"/>
    </location>
</feature>
<evidence type="ECO:0000313" key="2">
    <source>
        <dbReference type="EMBL" id="MFF3228640.1"/>
    </source>
</evidence>
<dbReference type="PANTHER" id="PTHR36840">
    <property type="entry name" value="BLL5714 PROTEIN"/>
    <property type="match status" value="1"/>
</dbReference>
<dbReference type="Pfam" id="PF06772">
    <property type="entry name" value="LtrA"/>
    <property type="match status" value="1"/>
</dbReference>
<dbReference type="PANTHER" id="PTHR36840:SF1">
    <property type="entry name" value="BLL5714 PROTEIN"/>
    <property type="match status" value="1"/>
</dbReference>
<evidence type="ECO:0000313" key="3">
    <source>
        <dbReference type="Proteomes" id="UP001601948"/>
    </source>
</evidence>
<organism evidence="2 3">
    <name type="scientific">Nocardia suismassiliense</name>
    <dbReference type="NCBI Taxonomy" id="2077092"/>
    <lineage>
        <taxon>Bacteria</taxon>
        <taxon>Bacillati</taxon>
        <taxon>Actinomycetota</taxon>
        <taxon>Actinomycetes</taxon>
        <taxon>Mycobacteriales</taxon>
        <taxon>Nocardiaceae</taxon>
        <taxon>Nocardia</taxon>
    </lineage>
</organism>
<dbReference type="RefSeq" id="WP_387725605.1">
    <property type="nucleotide sequence ID" value="NZ_JBIAPI010000015.1"/>
</dbReference>
<sequence>MIGTKRVRLQPVAEGASVTQLELFFDLVLVFAFTMVTDLAAEETSAKNMLRAFLVLALMWWLWIAYSWLGNVIRADEGFARVAMFTAMGGVFLAALTIPEAFHDLPGGWYGPLVFAIAYLVVRLVHVFMFWLASAEDPQLRNQVLRWAVGSITLGTTLLVIAAMTSGALQIGLWIAAIAGDYLWTLFAGSDWRLNSANHFAERYGLIIIVALGESIVSIGIGVAGLPISWSIAVGALLGLAVSGLLWWAYFDVAALSIEHELKHAEGARQIRIATVAYTFWHFPMIVGIIALSLGLKKVLYYVGDASHHSLTDALYGIPLFALYGGVVLYLIALIGAKHYAARSISKPRVVAVVVLLALIPLAAALPALASLALLCAVLGALIVWETIKLAQPRDEIRHGVSG</sequence>
<feature type="transmembrane region" description="Helical" evidence="1">
    <location>
        <begin position="171"/>
        <end position="192"/>
    </location>
</feature>
<feature type="transmembrane region" description="Helical" evidence="1">
    <location>
        <begin position="314"/>
        <end position="337"/>
    </location>
</feature>
<dbReference type="InterPro" id="IPR010640">
    <property type="entry name" value="Low_temperature_requirement_A"/>
</dbReference>
<dbReference type="Proteomes" id="UP001601948">
    <property type="component" value="Unassembled WGS sequence"/>
</dbReference>
<comment type="caution">
    <text evidence="2">The sequence shown here is derived from an EMBL/GenBank/DDBJ whole genome shotgun (WGS) entry which is preliminary data.</text>
</comment>
<protein>
    <submittedName>
        <fullName evidence="2">Low temperature requirement protein A</fullName>
    </submittedName>
</protein>
<accession>A0ABW6R548</accession>
<feature type="transmembrane region" description="Helical" evidence="1">
    <location>
        <begin position="144"/>
        <end position="165"/>
    </location>
</feature>
<reference evidence="2 3" key="1">
    <citation type="submission" date="2024-10" db="EMBL/GenBank/DDBJ databases">
        <title>The Natural Products Discovery Center: Release of the First 8490 Sequenced Strains for Exploring Actinobacteria Biosynthetic Diversity.</title>
        <authorList>
            <person name="Kalkreuter E."/>
            <person name="Kautsar S.A."/>
            <person name="Yang D."/>
            <person name="Bader C.D."/>
            <person name="Teijaro C.N."/>
            <person name="Fluegel L."/>
            <person name="Davis C.M."/>
            <person name="Simpson J.R."/>
            <person name="Lauterbach L."/>
            <person name="Steele A.D."/>
            <person name="Gui C."/>
            <person name="Meng S."/>
            <person name="Li G."/>
            <person name="Viehrig K."/>
            <person name="Ye F."/>
            <person name="Su P."/>
            <person name="Kiefer A.F."/>
            <person name="Nichols A."/>
            <person name="Cepeda A.J."/>
            <person name="Yan W."/>
            <person name="Fan B."/>
            <person name="Jiang Y."/>
            <person name="Adhikari A."/>
            <person name="Zheng C.-J."/>
            <person name="Schuster L."/>
            <person name="Cowan T.M."/>
            <person name="Smanski M.J."/>
            <person name="Chevrette M.G."/>
            <person name="De Carvalho L.P.S."/>
            <person name="Shen B."/>
        </authorList>
    </citation>
    <scope>NUCLEOTIDE SEQUENCE [LARGE SCALE GENOMIC DNA]</scope>
    <source>
        <strain evidence="2 3">NPDC003040</strain>
    </source>
</reference>
<keyword evidence="1" id="KW-0472">Membrane</keyword>
<keyword evidence="3" id="KW-1185">Reference proteome</keyword>
<feature type="transmembrane region" description="Helical" evidence="1">
    <location>
        <begin position="49"/>
        <end position="66"/>
    </location>
</feature>
<feature type="transmembrane region" description="Helical" evidence="1">
    <location>
        <begin position="110"/>
        <end position="132"/>
    </location>
</feature>
<proteinExistence type="predicted"/>
<evidence type="ECO:0000256" key="1">
    <source>
        <dbReference type="SAM" id="Phobius"/>
    </source>
</evidence>
<feature type="transmembrane region" description="Helical" evidence="1">
    <location>
        <begin position="271"/>
        <end position="294"/>
    </location>
</feature>
<feature type="transmembrane region" description="Helical" evidence="1">
    <location>
        <begin position="204"/>
        <end position="224"/>
    </location>
</feature>
<feature type="transmembrane region" description="Helical" evidence="1">
    <location>
        <begin position="21"/>
        <end position="37"/>
    </location>
</feature>
<keyword evidence="1" id="KW-0812">Transmembrane</keyword>
<dbReference type="EMBL" id="JBIAPI010000015">
    <property type="protein sequence ID" value="MFF3228640.1"/>
    <property type="molecule type" value="Genomic_DNA"/>
</dbReference>
<keyword evidence="1" id="KW-1133">Transmembrane helix</keyword>
<name>A0ABW6R548_9NOCA</name>
<gene>
    <name evidence="2" type="ORF">ACFYV7_38000</name>
</gene>